<dbReference type="Proteomes" id="UP000807769">
    <property type="component" value="Unassembled WGS sequence"/>
</dbReference>
<evidence type="ECO:0000313" key="2">
    <source>
        <dbReference type="Proteomes" id="UP000807769"/>
    </source>
</evidence>
<reference evidence="1" key="1">
    <citation type="journal article" date="2020" name="New Phytol.">
        <title>Comparative genomics reveals dynamic genome evolution in host specialist ectomycorrhizal fungi.</title>
        <authorList>
            <person name="Lofgren L.A."/>
            <person name="Nguyen N.H."/>
            <person name="Vilgalys R."/>
            <person name="Ruytinx J."/>
            <person name="Liao H.L."/>
            <person name="Branco S."/>
            <person name="Kuo A."/>
            <person name="LaButti K."/>
            <person name="Lipzen A."/>
            <person name="Andreopoulos W."/>
            <person name="Pangilinan J."/>
            <person name="Riley R."/>
            <person name="Hundley H."/>
            <person name="Na H."/>
            <person name="Barry K."/>
            <person name="Grigoriev I.V."/>
            <person name="Stajich J.E."/>
            <person name="Kennedy P.G."/>
        </authorList>
    </citation>
    <scope>NUCLEOTIDE SEQUENCE</scope>
    <source>
        <strain evidence="1">MN1</strain>
    </source>
</reference>
<organism evidence="1 2">
    <name type="scientific">Suillus subaureus</name>
    <dbReference type="NCBI Taxonomy" id="48587"/>
    <lineage>
        <taxon>Eukaryota</taxon>
        <taxon>Fungi</taxon>
        <taxon>Dikarya</taxon>
        <taxon>Basidiomycota</taxon>
        <taxon>Agaricomycotina</taxon>
        <taxon>Agaricomycetes</taxon>
        <taxon>Agaricomycetidae</taxon>
        <taxon>Boletales</taxon>
        <taxon>Suillineae</taxon>
        <taxon>Suillaceae</taxon>
        <taxon>Suillus</taxon>
    </lineage>
</organism>
<dbReference type="OrthoDB" id="10567727at2759"/>
<keyword evidence="2" id="KW-1185">Reference proteome</keyword>
<accession>A0A9P7EIM1</accession>
<dbReference type="EMBL" id="JABBWG010000006">
    <property type="protein sequence ID" value="KAG1821795.1"/>
    <property type="molecule type" value="Genomic_DNA"/>
</dbReference>
<dbReference type="RefSeq" id="XP_041196535.1">
    <property type="nucleotide sequence ID" value="XM_041344350.1"/>
</dbReference>
<dbReference type="AlphaFoldDB" id="A0A9P7EIM1"/>
<evidence type="ECO:0000313" key="1">
    <source>
        <dbReference type="EMBL" id="KAG1821795.1"/>
    </source>
</evidence>
<protein>
    <submittedName>
        <fullName evidence="1">Uncharacterized protein</fullName>
    </submittedName>
</protein>
<gene>
    <name evidence="1" type="ORF">BJ212DRAFT_921766</name>
</gene>
<name>A0A9P7EIM1_9AGAM</name>
<comment type="caution">
    <text evidence="1">The sequence shown here is derived from an EMBL/GenBank/DDBJ whole genome shotgun (WGS) entry which is preliminary data.</text>
</comment>
<proteinExistence type="predicted"/>
<sequence>MKFTALVVGLPQLPPIDLSQYDPPQPSQEPLQGHAWSSNGYPAGCCTHGSNIPGPYYSRHRNPRQRVRLVRILRGPLRSFKHCCKIIHPSMDIMLACQARITPTRHPPKGTIFSCRRDLVGTPNRSHLPLHSTGQRLLILTSTKPASLLKSRLVVRIRLSHTSAGARRTRKSETGSLVSTR</sequence>
<dbReference type="GeneID" id="64638366"/>